<dbReference type="EC" id="3.1.4.-" evidence="6"/>
<keyword evidence="2 6" id="KW-0378">Hydrolase</keyword>
<keyword evidence="8" id="KW-1185">Reference proteome</keyword>
<keyword evidence="3" id="KW-0456">Lyase</keyword>
<protein>
    <recommendedName>
        <fullName evidence="6">U6 snRNA phosphodiesterase</fullName>
        <ecNumber evidence="6">3.1.4.-</ecNumber>
    </recommendedName>
</protein>
<dbReference type="EnsemblMetazoa" id="AFAF018601-RA">
    <property type="protein sequence ID" value="AFAF018601-PA"/>
    <property type="gene ID" value="AFAF018601"/>
</dbReference>
<evidence type="ECO:0000256" key="1">
    <source>
        <dbReference type="ARBA" id="ARBA00022722"/>
    </source>
</evidence>
<evidence type="ECO:0000313" key="8">
    <source>
        <dbReference type="Proteomes" id="UP000075886"/>
    </source>
</evidence>
<feature type="active site" description="Proton donor/acceptor" evidence="6">
    <location>
        <position position="180"/>
    </location>
</feature>
<dbReference type="PANTHER" id="PTHR13522">
    <property type="entry name" value="U6 SNRNA PHOSPHODIESTERASE 1"/>
    <property type="match status" value="1"/>
</dbReference>
<name>A0A182QX31_9DIPT</name>
<reference evidence="8" key="1">
    <citation type="submission" date="2014-01" db="EMBL/GenBank/DDBJ databases">
        <title>The Genome Sequence of Anopheles farauti FAR1 (V2).</title>
        <authorList>
            <consortium name="The Broad Institute Genomics Platform"/>
            <person name="Neafsey D.E."/>
            <person name="Besansky N."/>
            <person name="Howell P."/>
            <person name="Walton C."/>
            <person name="Young S.K."/>
            <person name="Zeng Q."/>
            <person name="Gargeya S."/>
            <person name="Fitzgerald M."/>
            <person name="Haas B."/>
            <person name="Abouelleil A."/>
            <person name="Allen A.W."/>
            <person name="Alvarado L."/>
            <person name="Arachchi H.M."/>
            <person name="Berlin A.M."/>
            <person name="Chapman S.B."/>
            <person name="Gainer-Dewar J."/>
            <person name="Goldberg J."/>
            <person name="Griggs A."/>
            <person name="Gujja S."/>
            <person name="Hansen M."/>
            <person name="Howarth C."/>
            <person name="Imamovic A."/>
            <person name="Ireland A."/>
            <person name="Larimer J."/>
            <person name="McCowan C."/>
            <person name="Murphy C."/>
            <person name="Pearson M."/>
            <person name="Poon T.W."/>
            <person name="Priest M."/>
            <person name="Roberts A."/>
            <person name="Saif S."/>
            <person name="Shea T."/>
            <person name="Sisk P."/>
            <person name="Sykes S."/>
            <person name="Wortman J."/>
            <person name="Nusbaum C."/>
            <person name="Birren B."/>
        </authorList>
    </citation>
    <scope>NUCLEOTIDE SEQUENCE [LARGE SCALE GENOMIC DNA]</scope>
    <source>
        <strain evidence="8">FAR1</strain>
    </source>
</reference>
<dbReference type="AlphaFoldDB" id="A0A182QX31"/>
<dbReference type="GO" id="GO:0016829">
    <property type="term" value="F:lyase activity"/>
    <property type="evidence" value="ECO:0007669"/>
    <property type="project" value="UniProtKB-KW"/>
</dbReference>
<dbReference type="InterPro" id="IPR027521">
    <property type="entry name" value="Usb1"/>
</dbReference>
<organism evidence="7 8">
    <name type="scientific">Anopheles farauti</name>
    <dbReference type="NCBI Taxonomy" id="69004"/>
    <lineage>
        <taxon>Eukaryota</taxon>
        <taxon>Metazoa</taxon>
        <taxon>Ecdysozoa</taxon>
        <taxon>Arthropoda</taxon>
        <taxon>Hexapoda</taxon>
        <taxon>Insecta</taxon>
        <taxon>Pterygota</taxon>
        <taxon>Neoptera</taxon>
        <taxon>Endopterygota</taxon>
        <taxon>Diptera</taxon>
        <taxon>Nematocera</taxon>
        <taxon>Culicoidea</taxon>
        <taxon>Culicidae</taxon>
        <taxon>Anophelinae</taxon>
        <taxon>Anopheles</taxon>
    </lineage>
</organism>
<dbReference type="Proteomes" id="UP000075886">
    <property type="component" value="Unassembled WGS sequence"/>
</dbReference>
<keyword evidence="4 6" id="KW-0539">Nucleus</keyword>
<dbReference type="Pfam" id="PF09749">
    <property type="entry name" value="HVSL"/>
    <property type="match status" value="1"/>
</dbReference>
<evidence type="ECO:0000256" key="6">
    <source>
        <dbReference type="HAMAP-Rule" id="MF_03040"/>
    </source>
</evidence>
<dbReference type="GO" id="GO:0005634">
    <property type="term" value="C:nucleus"/>
    <property type="evidence" value="ECO:0007669"/>
    <property type="project" value="UniProtKB-SubCell"/>
</dbReference>
<evidence type="ECO:0000256" key="3">
    <source>
        <dbReference type="ARBA" id="ARBA00023239"/>
    </source>
</evidence>
<feature type="active site" description="Proton donor/acceptor" evidence="6">
    <location>
        <position position="91"/>
    </location>
</feature>
<dbReference type="PANTHER" id="PTHR13522:SF3">
    <property type="entry name" value="U6 SNRNA PHOSPHODIESTERASE 1"/>
    <property type="match status" value="1"/>
</dbReference>
<dbReference type="HAMAP" id="MF_03040">
    <property type="entry name" value="USB1"/>
    <property type="match status" value="1"/>
</dbReference>
<dbReference type="EMBL" id="AXCN02002238">
    <property type="status" value="NOT_ANNOTATED_CDS"/>
    <property type="molecule type" value="Genomic_DNA"/>
</dbReference>
<dbReference type="VEuPathDB" id="VectorBase:AFAF018601"/>
<dbReference type="InterPro" id="IPR009097">
    <property type="entry name" value="Cyclic_Pdiesterase"/>
</dbReference>
<evidence type="ECO:0000256" key="2">
    <source>
        <dbReference type="ARBA" id="ARBA00022801"/>
    </source>
</evidence>
<comment type="catalytic activity">
    <reaction evidence="5">
        <text>a 3'-end uridylyl-uridine-RNA = a 3'-end 2',3'-cyclophospho-uridine-RNA + uridine</text>
        <dbReference type="Rhea" id="RHEA:46052"/>
        <dbReference type="Rhea" id="RHEA-COMP:17384"/>
        <dbReference type="Rhea" id="RHEA-COMP:17385"/>
        <dbReference type="ChEBI" id="CHEBI:16704"/>
        <dbReference type="ChEBI" id="CHEBI:85643"/>
        <dbReference type="ChEBI" id="CHEBI:85644"/>
    </reaction>
    <physiologicalReaction direction="left-to-right" evidence="5">
        <dbReference type="Rhea" id="RHEA:46053"/>
    </physiologicalReaction>
</comment>
<comment type="function">
    <text evidence="6">Phosphodiesterase responsible for the U6 snRNA 3' end processing. Acts as an exoribonuclease (RNase) responsible for trimming the poly(U) tract of the last nucleotides in the pre-U6 snRNA molecule, leading to the formation of mature U6 snRNA.</text>
</comment>
<dbReference type="GO" id="GO:0034477">
    <property type="term" value="P:U6 snRNA 3'-end processing"/>
    <property type="evidence" value="ECO:0007669"/>
    <property type="project" value="UniProtKB-UniRule"/>
</dbReference>
<sequence>MDPKINQETKGADLKLPSPIFRFNDKENDISNDNSKHQGRIRSFPHERGNWATFIYIDYNDSDGWIELQDECKALLTKASSLVVEPIEQMHLSLSKTVTLQYHNITPFVGKVRDRLARQRRFPVIFSGLQVYVNEERTRTFLGVRVSEDFYQELEKIVSELDETLRDYRLPVFYTERAFHVSILWCLGDREREMREQMEPLGAVFDRVYEEEYSDISRPVKTIWLKCGHKTFQFELVP</sequence>
<dbReference type="GO" id="GO:1990838">
    <property type="term" value="F:poly(U)-specific exoribonuclease activity, producing 3' uridine cyclic phosphate ends"/>
    <property type="evidence" value="ECO:0007669"/>
    <property type="project" value="UniProtKB-UniRule"/>
</dbReference>
<evidence type="ECO:0000313" key="7">
    <source>
        <dbReference type="EnsemblMetazoa" id="AFAF018601-PA"/>
    </source>
</evidence>
<accession>A0A182QX31</accession>
<evidence type="ECO:0000256" key="4">
    <source>
        <dbReference type="ARBA" id="ARBA00023242"/>
    </source>
</evidence>
<keyword evidence="1 6" id="KW-0540">Nuclease</keyword>
<reference evidence="7" key="2">
    <citation type="submission" date="2020-05" db="UniProtKB">
        <authorList>
            <consortium name="EnsemblMetazoa"/>
        </authorList>
    </citation>
    <scope>IDENTIFICATION</scope>
    <source>
        <strain evidence="7">FAR1</strain>
    </source>
</reference>
<comment type="subcellular location">
    <subcellularLocation>
        <location evidence="6">Nucleus</location>
    </subcellularLocation>
</comment>
<comment type="similarity">
    <text evidence="6">Belongs to the 2H phosphoesterase superfamily. USB1 family.</text>
</comment>
<proteinExistence type="inferred from homology"/>
<dbReference type="SUPFAM" id="SSF55144">
    <property type="entry name" value="LigT-like"/>
    <property type="match status" value="1"/>
</dbReference>
<dbReference type="STRING" id="69004.A0A182QX31"/>
<dbReference type="Gene3D" id="3.90.1140.10">
    <property type="entry name" value="Cyclic phosphodiesterase"/>
    <property type="match status" value="1"/>
</dbReference>
<evidence type="ECO:0000256" key="5">
    <source>
        <dbReference type="ARBA" id="ARBA00029300"/>
    </source>
</evidence>